<sequence>MLVVGTSCSGKTRTLYEAVTAVLPDWAVIAPRSDSRLAQALLDGIPAHTVIWLDELQDRLPAAPFGITAAKAINDLLDADVGPIVVAGTLWPRYLSAMRARPDPDQTRAGAGAIPDLLTHATVITVPENFTDNDLDHVATTDPRLQLAIHTATHTEHPKHGRKITQVLAGGTRLLNRLYPEGPPPVDEFSPAARAVLHAAGDLRRVGHPNPLPRWAIDGAAPGYLTPPDHRPPDHWLPAALAEVTQAARHDDTLTGDHSHDHHTHGIPALTPHWTATPTGDPFEAYDLHDYLLEDHLARHRRTPASPHVWATLTTEAHPPEVARVLARSAKSRGLFQITTALLLPHWRPDQQRSDDDDHLSGFLEQHLEDRLAHGDDAAVVLLRQLAEGSATARCALTNYLGRHAATGCESAWFELRQRARAGETRALEELCDLLLSRAEGGVREALDELRAWAEEPPSIEGVSAPRRHLVELLSGRSMWDSRAELELTTLHDRWGSLDYWFNEDFLYDEGEVFGRDDGLAERALIGDSRAFEELEDADRGQVGVLQELAGADVAAARAEIERRASEGDGRARAVTAKWLAIRAGVGDGNALEALRQRAKDGDDDPAATYWLLRLLELDPERGIDAHQDLSEITSGHWEREYASFLAKGAREGDEHLMERLRALTGPDGSQALADLLADRAEADDSSLAELIGMVHQGLAGSAEALIRAYQRRNRPNFVIALDPHANPILGKSEWQG</sequence>
<comment type="caution">
    <text evidence="1">The sequence shown here is derived from an EMBL/GenBank/DDBJ whole genome shotgun (WGS) entry which is preliminary data.</text>
</comment>
<gene>
    <name evidence="1" type="ORF">IPP00_03530</name>
</gene>
<dbReference type="AlphaFoldDB" id="A0A9D7T5X1"/>
<dbReference type="EMBL" id="JADKGK010000009">
    <property type="protein sequence ID" value="MBL0003081.1"/>
    <property type="molecule type" value="Genomic_DNA"/>
</dbReference>
<protein>
    <submittedName>
        <fullName evidence="1">Uncharacterized protein</fullName>
    </submittedName>
</protein>
<dbReference type="Proteomes" id="UP000886632">
    <property type="component" value="Unassembled WGS sequence"/>
</dbReference>
<evidence type="ECO:0000313" key="1">
    <source>
        <dbReference type="EMBL" id="MBL0003081.1"/>
    </source>
</evidence>
<evidence type="ECO:0000313" key="2">
    <source>
        <dbReference type="Proteomes" id="UP000886632"/>
    </source>
</evidence>
<proteinExistence type="predicted"/>
<name>A0A9D7T5X1_9MICO</name>
<reference evidence="1" key="1">
    <citation type="submission" date="2020-10" db="EMBL/GenBank/DDBJ databases">
        <title>Connecting structure to function with the recovery of over 1000 high-quality activated sludge metagenome-assembled genomes encoding full-length rRNA genes using long-read sequencing.</title>
        <authorList>
            <person name="Singleton C.M."/>
            <person name="Petriglieri F."/>
            <person name="Kristensen J.M."/>
            <person name="Kirkegaard R.H."/>
            <person name="Michaelsen T.Y."/>
            <person name="Andersen M.H."/>
            <person name="Karst S.M."/>
            <person name="Dueholm M.S."/>
            <person name="Nielsen P.H."/>
            <person name="Albertsen M."/>
        </authorList>
    </citation>
    <scope>NUCLEOTIDE SEQUENCE</scope>
    <source>
        <strain evidence="1">Ribe_18-Q3-R11-54_MAXAC.001</strain>
    </source>
</reference>
<accession>A0A9D7T5X1</accession>
<organism evidence="1 2">
    <name type="scientific">Candidatus Phosphoribacter hodrii</name>
    <dbReference type="NCBI Taxonomy" id="2953743"/>
    <lineage>
        <taxon>Bacteria</taxon>
        <taxon>Bacillati</taxon>
        <taxon>Actinomycetota</taxon>
        <taxon>Actinomycetes</taxon>
        <taxon>Micrococcales</taxon>
        <taxon>Dermatophilaceae</taxon>
        <taxon>Candidatus Phosphoribacter</taxon>
    </lineage>
</organism>